<dbReference type="OrthoDB" id="3021907at2759"/>
<reference evidence="1" key="1">
    <citation type="submission" date="2020-11" db="EMBL/GenBank/DDBJ databases">
        <authorList>
            <consortium name="DOE Joint Genome Institute"/>
            <person name="Ahrendt S."/>
            <person name="Riley R."/>
            <person name="Andreopoulos W."/>
            <person name="Labutti K."/>
            <person name="Pangilinan J."/>
            <person name="Ruiz-Duenas F.J."/>
            <person name="Barrasa J.M."/>
            <person name="Sanchez-Garcia M."/>
            <person name="Camarero S."/>
            <person name="Miyauchi S."/>
            <person name="Serrano A."/>
            <person name="Linde D."/>
            <person name="Babiker R."/>
            <person name="Drula E."/>
            <person name="Ayuso-Fernandez I."/>
            <person name="Pacheco R."/>
            <person name="Padilla G."/>
            <person name="Ferreira P."/>
            <person name="Barriuso J."/>
            <person name="Kellner H."/>
            <person name="Castanera R."/>
            <person name="Alfaro M."/>
            <person name="Ramirez L."/>
            <person name="Pisabarro A.G."/>
            <person name="Kuo A."/>
            <person name="Tritt A."/>
            <person name="Lipzen A."/>
            <person name="He G."/>
            <person name="Yan M."/>
            <person name="Ng V."/>
            <person name="Cullen D."/>
            <person name="Martin F."/>
            <person name="Rosso M.-N."/>
            <person name="Henrissat B."/>
            <person name="Hibbett D."/>
            <person name="Martinez A.T."/>
            <person name="Grigoriev I.V."/>
        </authorList>
    </citation>
    <scope>NUCLEOTIDE SEQUENCE</scope>
    <source>
        <strain evidence="1">CBS 247.69</strain>
    </source>
</reference>
<dbReference type="AlphaFoldDB" id="A0A9P5XU35"/>
<protein>
    <recommendedName>
        <fullName evidence="3">F-box domain-containing protein</fullName>
    </recommendedName>
</protein>
<accession>A0A9P5XU35</accession>
<evidence type="ECO:0000313" key="1">
    <source>
        <dbReference type="EMBL" id="KAF9457742.1"/>
    </source>
</evidence>
<dbReference type="EMBL" id="MU150360">
    <property type="protein sequence ID" value="KAF9457742.1"/>
    <property type="molecule type" value="Genomic_DNA"/>
</dbReference>
<evidence type="ECO:0008006" key="3">
    <source>
        <dbReference type="Google" id="ProtNLM"/>
    </source>
</evidence>
<comment type="caution">
    <text evidence="1">The sequence shown here is derived from an EMBL/GenBank/DDBJ whole genome shotgun (WGS) entry which is preliminary data.</text>
</comment>
<keyword evidence="2" id="KW-1185">Reference proteome</keyword>
<gene>
    <name evidence="1" type="ORF">BDZ94DRAFT_1272464</name>
</gene>
<name>A0A9P5XU35_9AGAR</name>
<sequence length="351" mass="40119">MSSINNGDDHTTPTNQLSPLIAMVPIEVYHIIFQFVENHNLTTLSCVSRIFQYEAEHILYQSVDLTKGDCRSGIVSWCTAVTNVERRARRVQSLRFPPRYPPILGSSPPTLILGDSQIHKLVAQAFNKIINLKHLFFFGAGDYPVTLYPSTLKDCTFRLSSFVGQVSSFSSQDQIDFLSKHPDIEYWVPTQPFLLSVNSFPKAMLPRLRELVLTHPKLTSAFKGRPIEALVLFFIHARHTRDIGREAIIPMGSFKETLHTLVYIHGKLSNEWSTVDIINDLAERVPHLRSLSFTSLGNDDSVVSHNFFYVAPKYIPKVQISYLLTISRTSWTLFPDYTIWRLCYSTLIWKP</sequence>
<dbReference type="Proteomes" id="UP000807353">
    <property type="component" value="Unassembled WGS sequence"/>
</dbReference>
<proteinExistence type="predicted"/>
<evidence type="ECO:0000313" key="2">
    <source>
        <dbReference type="Proteomes" id="UP000807353"/>
    </source>
</evidence>
<organism evidence="1 2">
    <name type="scientific">Collybia nuda</name>
    <dbReference type="NCBI Taxonomy" id="64659"/>
    <lineage>
        <taxon>Eukaryota</taxon>
        <taxon>Fungi</taxon>
        <taxon>Dikarya</taxon>
        <taxon>Basidiomycota</taxon>
        <taxon>Agaricomycotina</taxon>
        <taxon>Agaricomycetes</taxon>
        <taxon>Agaricomycetidae</taxon>
        <taxon>Agaricales</taxon>
        <taxon>Tricholomatineae</taxon>
        <taxon>Clitocybaceae</taxon>
        <taxon>Collybia</taxon>
    </lineage>
</organism>